<dbReference type="EMBL" id="JABEBT010000001">
    <property type="protein sequence ID" value="KAF7640289.1"/>
    <property type="molecule type" value="Genomic_DNA"/>
</dbReference>
<accession>A0A8T0A4Q1</accession>
<keyword evidence="1" id="KW-0732">Signal</keyword>
<protein>
    <recommendedName>
        <fullName evidence="4">Secreted protein</fullName>
    </recommendedName>
</protein>
<gene>
    <name evidence="2" type="ORF">Mgra_00000117</name>
</gene>
<sequence length="90" mass="10600">MTFKLFILTFILLIFNRKLICLEFAIDGTDLFTSNNANFRSNNLKLGNKIQQTIKPPPLKKNKIELIKYSKQRLIDKPWARRSAAIWFDI</sequence>
<reference evidence="2" key="1">
    <citation type="journal article" date="2020" name="Ecol. Evol.">
        <title>Genome structure and content of the rice root-knot nematode (Meloidogyne graminicola).</title>
        <authorList>
            <person name="Phan N.T."/>
            <person name="Danchin E.G.J."/>
            <person name="Klopp C."/>
            <person name="Perfus-Barbeoch L."/>
            <person name="Kozlowski D.K."/>
            <person name="Koutsovoulos G.D."/>
            <person name="Lopez-Roques C."/>
            <person name="Bouchez O."/>
            <person name="Zahm M."/>
            <person name="Besnard G."/>
            <person name="Bellafiore S."/>
        </authorList>
    </citation>
    <scope>NUCLEOTIDE SEQUENCE</scope>
    <source>
        <strain evidence="2">VN-18</strain>
    </source>
</reference>
<proteinExistence type="predicted"/>
<name>A0A8T0A4Q1_9BILA</name>
<evidence type="ECO:0000256" key="1">
    <source>
        <dbReference type="SAM" id="SignalP"/>
    </source>
</evidence>
<keyword evidence="3" id="KW-1185">Reference proteome</keyword>
<evidence type="ECO:0000313" key="2">
    <source>
        <dbReference type="EMBL" id="KAF7640289.1"/>
    </source>
</evidence>
<organism evidence="2 3">
    <name type="scientific">Meloidogyne graminicola</name>
    <dbReference type="NCBI Taxonomy" id="189291"/>
    <lineage>
        <taxon>Eukaryota</taxon>
        <taxon>Metazoa</taxon>
        <taxon>Ecdysozoa</taxon>
        <taxon>Nematoda</taxon>
        <taxon>Chromadorea</taxon>
        <taxon>Rhabditida</taxon>
        <taxon>Tylenchina</taxon>
        <taxon>Tylenchomorpha</taxon>
        <taxon>Tylenchoidea</taxon>
        <taxon>Meloidogynidae</taxon>
        <taxon>Meloidogyninae</taxon>
        <taxon>Meloidogyne</taxon>
    </lineage>
</organism>
<feature type="signal peptide" evidence="1">
    <location>
        <begin position="1"/>
        <end position="21"/>
    </location>
</feature>
<evidence type="ECO:0008006" key="4">
    <source>
        <dbReference type="Google" id="ProtNLM"/>
    </source>
</evidence>
<comment type="caution">
    <text evidence="2">The sequence shown here is derived from an EMBL/GenBank/DDBJ whole genome shotgun (WGS) entry which is preliminary data.</text>
</comment>
<dbReference type="AlphaFoldDB" id="A0A8T0A4Q1"/>
<evidence type="ECO:0000313" key="3">
    <source>
        <dbReference type="Proteomes" id="UP000605970"/>
    </source>
</evidence>
<feature type="chain" id="PRO_5035875829" description="Secreted protein" evidence="1">
    <location>
        <begin position="22"/>
        <end position="90"/>
    </location>
</feature>
<dbReference type="Proteomes" id="UP000605970">
    <property type="component" value="Unassembled WGS sequence"/>
</dbReference>